<dbReference type="RefSeq" id="WP_237484963.1">
    <property type="nucleotide sequence ID" value="NZ_CAKLCM010000002.1"/>
</dbReference>
<keyword evidence="2" id="KW-0251">Elongation factor</keyword>
<evidence type="ECO:0000313" key="3">
    <source>
        <dbReference type="Proteomes" id="UP000838160"/>
    </source>
</evidence>
<protein>
    <submittedName>
        <fullName evidence="2">Transcription elongation factor GreA</fullName>
    </submittedName>
</protein>
<keyword evidence="2" id="KW-0648">Protein biosynthesis</keyword>
<evidence type="ECO:0000313" key="2">
    <source>
        <dbReference type="EMBL" id="CAH0526711.1"/>
    </source>
</evidence>
<accession>A0ABM8ZIS0</accession>
<dbReference type="InterPro" id="IPR036953">
    <property type="entry name" value="GreA/GreB_C_sf"/>
</dbReference>
<feature type="domain" description="Transcription elongation factor GreA/GreB C-terminal" evidence="1">
    <location>
        <begin position="82"/>
        <end position="156"/>
    </location>
</feature>
<dbReference type="Gene3D" id="3.10.50.30">
    <property type="entry name" value="Transcription elongation factor, GreA/GreB, C-terminal domain"/>
    <property type="match status" value="1"/>
</dbReference>
<reference evidence="2" key="1">
    <citation type="submission" date="2021-12" db="EMBL/GenBank/DDBJ databases">
        <authorList>
            <person name="Rodrigo-Torres L."/>
            <person name="Arahal R. D."/>
            <person name="Lucena T."/>
        </authorList>
    </citation>
    <scope>NUCLEOTIDE SEQUENCE</scope>
    <source>
        <strain evidence="2">CECT 8226</strain>
    </source>
</reference>
<dbReference type="GO" id="GO:0003746">
    <property type="term" value="F:translation elongation factor activity"/>
    <property type="evidence" value="ECO:0007669"/>
    <property type="project" value="UniProtKB-KW"/>
</dbReference>
<organism evidence="2 3">
    <name type="scientific">Vibrio hippocampi</name>
    <dbReference type="NCBI Taxonomy" id="654686"/>
    <lineage>
        <taxon>Bacteria</taxon>
        <taxon>Pseudomonadati</taxon>
        <taxon>Pseudomonadota</taxon>
        <taxon>Gammaproteobacteria</taxon>
        <taxon>Vibrionales</taxon>
        <taxon>Vibrionaceae</taxon>
        <taxon>Vibrio</taxon>
    </lineage>
</organism>
<dbReference type="SUPFAM" id="SSF54534">
    <property type="entry name" value="FKBP-like"/>
    <property type="match status" value="1"/>
</dbReference>
<dbReference type="InterPro" id="IPR001437">
    <property type="entry name" value="Tscrpt_elong_fac_GreA/B_C"/>
</dbReference>
<evidence type="ECO:0000259" key="1">
    <source>
        <dbReference type="Pfam" id="PF01272"/>
    </source>
</evidence>
<dbReference type="InterPro" id="IPR023459">
    <property type="entry name" value="Tscrpt_elong_fac_GreA/B_fam"/>
</dbReference>
<comment type="caution">
    <text evidence="2">The sequence shown here is derived from an EMBL/GenBank/DDBJ whole genome shotgun (WGS) entry which is preliminary data.</text>
</comment>
<dbReference type="Pfam" id="PF01272">
    <property type="entry name" value="GreA_GreB"/>
    <property type="match status" value="1"/>
</dbReference>
<dbReference type="Proteomes" id="UP000838160">
    <property type="component" value="Unassembled WGS sequence"/>
</dbReference>
<keyword evidence="3" id="KW-1185">Reference proteome</keyword>
<proteinExistence type="predicted"/>
<name>A0ABM8ZIS0_9VIBR</name>
<sequence length="158" mass="17532">MNKPEIIAAVIAQLQDKVTTLESAMAQTVDAATNEQTVPEHKYDTLALEASYLAHGQAVRLQQIHADIKRLEQLVAHSEKSMDKVALACIVEVEDENDKRQRFMMLPCAGGIKLPQFALTTVTPESPLGKKLHNKQLDDEVEVQVGERSVYYAIVALH</sequence>
<dbReference type="EMBL" id="CAKLCM010000002">
    <property type="protein sequence ID" value="CAH0526711.1"/>
    <property type="molecule type" value="Genomic_DNA"/>
</dbReference>
<dbReference type="PIRSF" id="PIRSF006092">
    <property type="entry name" value="GreA_GreB"/>
    <property type="match status" value="1"/>
</dbReference>
<gene>
    <name evidence="2" type="primary">greA_1</name>
    <name evidence="2" type="ORF">VHP8226_02083</name>
</gene>